<dbReference type="EMBL" id="CP082781">
    <property type="protein sequence ID" value="UGS25766.1"/>
    <property type="molecule type" value="Genomic_DNA"/>
</dbReference>
<proteinExistence type="predicted"/>
<keyword evidence="3" id="KW-1185">Reference proteome</keyword>
<evidence type="ECO:0000256" key="1">
    <source>
        <dbReference type="SAM" id="SignalP"/>
    </source>
</evidence>
<feature type="chain" id="PRO_5045974824" evidence="1">
    <location>
        <begin position="27"/>
        <end position="516"/>
    </location>
</feature>
<dbReference type="RefSeq" id="WP_231819552.1">
    <property type="nucleotide sequence ID" value="NZ_CP082781.1"/>
</dbReference>
<dbReference type="PROSITE" id="PS51257">
    <property type="entry name" value="PROKAR_LIPOPROTEIN"/>
    <property type="match status" value="1"/>
</dbReference>
<accession>A0ABY3RSS4</accession>
<dbReference type="Proteomes" id="UP001199642">
    <property type="component" value="Chromosome"/>
</dbReference>
<sequence>MRGIRALAVLAAVVMLSGCGVLPTLTGPEPTPTPLTIEPVLNDDRDADAVAQAMASLDPCALLDPALVAGRERVPELHHCRIPGVLKVDTWASAPASQRFWEERADLAGAAAYRKTALWEWCEIRLPVDFAHAIVFAQDPSQGAYDCAEPIAFAEAAVKALATDPSSLRHADPRDGLVVCDVFEQVVGPAADGTVLAPRSGLDEGLGDCGIWKDSGGVGFTSVTPESGLNLRRSPDLADLRANYGWAEYPTETLANREVLIWYAEGDEDCRIMWDAWASPAAAGTRQPVVGATASARTCDEARELVAELAPALDHAKPADADLDGLLYAADEPDTAATGVCVDVEPGSPCAEAVEATVPDSAAAVVVWGERDPNVLCTAAFDAVREALGEDLRPAVVAERDGTDDPAPICMYVRPRHDLVVRIQTTDEELAYTFGDGEETTIAGRAATVKSEAEFSRAVIAVGEPEEPGVLRITVTTLPDRADGRWDTAPVDTAPLNDFEDDAAAITEAVLGAAGR</sequence>
<feature type="signal peptide" evidence="1">
    <location>
        <begin position="1"/>
        <end position="26"/>
    </location>
</feature>
<keyword evidence="1" id="KW-0732">Signal</keyword>
<protein>
    <submittedName>
        <fullName evidence="2">Uncharacterized protein</fullName>
    </submittedName>
</protein>
<evidence type="ECO:0000313" key="3">
    <source>
        <dbReference type="Proteomes" id="UP001199642"/>
    </source>
</evidence>
<gene>
    <name evidence="2" type="ORF">K8F61_14010</name>
</gene>
<organism evidence="2 3">
    <name type="scientific">Microbacterium resistens</name>
    <dbReference type="NCBI Taxonomy" id="156977"/>
    <lineage>
        <taxon>Bacteria</taxon>
        <taxon>Bacillati</taxon>
        <taxon>Actinomycetota</taxon>
        <taxon>Actinomycetes</taxon>
        <taxon>Micrococcales</taxon>
        <taxon>Microbacteriaceae</taxon>
        <taxon>Microbacterium</taxon>
    </lineage>
</organism>
<name>A0ABY3RSS4_9MICO</name>
<evidence type="ECO:0000313" key="2">
    <source>
        <dbReference type="EMBL" id="UGS25766.1"/>
    </source>
</evidence>
<reference evidence="2 3" key="1">
    <citation type="submission" date="2023-01" db="EMBL/GenBank/DDBJ databases">
        <title>Characterization of estradiol degrading bacteria Microbacterium sp. MZT7 and reveal degrading genes through genome analysis.</title>
        <authorList>
            <person name="Hao P."/>
            <person name="Gao Y."/>
        </authorList>
    </citation>
    <scope>NUCLEOTIDE SEQUENCE [LARGE SCALE GENOMIC DNA]</scope>
    <source>
        <strain evidence="2 3">MZT7</strain>
    </source>
</reference>